<evidence type="ECO:0000313" key="1">
    <source>
        <dbReference type="EMBL" id="EJF78776.1"/>
    </source>
</evidence>
<organism evidence="1 2">
    <name type="scientific">Candidatus Bartonella washoeensis Sb944nv</name>
    <dbReference type="NCBI Taxonomy" id="1094563"/>
    <lineage>
        <taxon>Bacteria</taxon>
        <taxon>Pseudomonadati</taxon>
        <taxon>Pseudomonadota</taxon>
        <taxon>Alphaproteobacteria</taxon>
        <taxon>Hyphomicrobiales</taxon>
        <taxon>Bartonellaceae</taxon>
        <taxon>Bartonella</taxon>
    </lineage>
</organism>
<dbReference type="EMBL" id="AILU01000033">
    <property type="protein sequence ID" value="EJF78776.1"/>
    <property type="molecule type" value="Genomic_DNA"/>
</dbReference>
<keyword evidence="2" id="KW-1185">Reference proteome</keyword>
<dbReference type="RefSeq" id="WP_006924123.1">
    <property type="nucleotide sequence ID" value="NZ_JH725024.1"/>
</dbReference>
<proteinExistence type="predicted"/>
<sequence>MFAAVGIEVGSGIGSRKGEVIGCKTNKLCHAISFKTDSHYGSFQMARSVTVVVIGVGDDTFLIAQIFQKDKLF</sequence>
<dbReference type="AlphaFoldDB" id="J0Q1A4"/>
<evidence type="ECO:0000313" key="2">
    <source>
        <dbReference type="Proteomes" id="UP000008947"/>
    </source>
</evidence>
<protein>
    <submittedName>
        <fullName evidence="1">Uncharacterized protein</fullName>
    </submittedName>
</protein>
<dbReference type="PATRIC" id="fig|1094563.3.peg.1324"/>
<gene>
    <name evidence="1" type="ORF">MCQ_01155</name>
</gene>
<accession>J0Q1A4</accession>
<comment type="caution">
    <text evidence="1">The sequence shown here is derived from an EMBL/GenBank/DDBJ whole genome shotgun (WGS) entry which is preliminary data.</text>
</comment>
<dbReference type="HOGENOM" id="CLU_2697124_0_0_5"/>
<dbReference type="Proteomes" id="UP000008947">
    <property type="component" value="Unassembled WGS sequence"/>
</dbReference>
<name>J0Q1A4_9HYPH</name>
<reference evidence="1 2" key="1">
    <citation type="submission" date="2012-03" db="EMBL/GenBank/DDBJ databases">
        <title>The Genome Sequence of Bartonella washoensis Sb944nv.</title>
        <authorList>
            <consortium name="The Broad Institute Genome Sequencing Platform"/>
            <consortium name="The Broad Institute Genome Sequencing Center for Infectious Disease"/>
            <person name="Feldgarden M."/>
            <person name="Kirby J."/>
            <person name="Kosoy M."/>
            <person name="Birtles R."/>
            <person name="Probert W.S."/>
            <person name="Chiaraviglio L."/>
            <person name="Young S.K."/>
            <person name="Zeng Q."/>
            <person name="Gargeya S."/>
            <person name="Fitzgerald M."/>
            <person name="Haas B."/>
            <person name="Abouelleil A."/>
            <person name="Alvarado L."/>
            <person name="Arachchi H.M."/>
            <person name="Berlin A."/>
            <person name="Chapman S.B."/>
            <person name="Gearin G."/>
            <person name="Goldberg J."/>
            <person name="Griggs A."/>
            <person name="Gujja S."/>
            <person name="Hansen M."/>
            <person name="Heiman D."/>
            <person name="Howarth C."/>
            <person name="Larimer J."/>
            <person name="Lui A."/>
            <person name="MacDonald P.J.P."/>
            <person name="McCowen C."/>
            <person name="Montmayeur A."/>
            <person name="Murphy C."/>
            <person name="Neiman D."/>
            <person name="Pearson M."/>
            <person name="Priest M."/>
            <person name="Roberts A."/>
            <person name="Saif S."/>
            <person name="Shea T."/>
            <person name="Sisk P."/>
            <person name="Stolte C."/>
            <person name="Sykes S."/>
            <person name="Wortman J."/>
            <person name="Nusbaum C."/>
            <person name="Birren B."/>
        </authorList>
    </citation>
    <scope>NUCLEOTIDE SEQUENCE [LARGE SCALE GENOMIC DNA]</scope>
    <source>
        <strain evidence="1 2">Sb944nv</strain>
    </source>
</reference>